<keyword evidence="2" id="KW-1185">Reference proteome</keyword>
<proteinExistence type="predicted"/>
<dbReference type="Proteomes" id="UP001291687">
    <property type="component" value="Unassembled WGS sequence"/>
</dbReference>
<dbReference type="EMBL" id="JARJFB010000095">
    <property type="protein sequence ID" value="MEA0971212.1"/>
    <property type="molecule type" value="Genomic_DNA"/>
</dbReference>
<name>A0ABU5NDI3_9RICK</name>
<evidence type="ECO:0000313" key="1">
    <source>
        <dbReference type="EMBL" id="MEA0971212.1"/>
    </source>
</evidence>
<evidence type="ECO:0000313" key="2">
    <source>
        <dbReference type="Proteomes" id="UP001291687"/>
    </source>
</evidence>
<gene>
    <name evidence="1" type="ORF">Megvenef_01185</name>
</gene>
<sequence length="68" mass="7778">MNDSRLVDLDEERKALNDLYSHAELLAARVKNINSDLAELATKIRHMAITKEAECHEILETIMKGEQQ</sequence>
<organism evidence="1 2">
    <name type="scientific">Candidatus Megaera venefica</name>
    <dbReference type="NCBI Taxonomy" id="2055910"/>
    <lineage>
        <taxon>Bacteria</taxon>
        <taxon>Pseudomonadati</taxon>
        <taxon>Pseudomonadota</taxon>
        <taxon>Alphaproteobacteria</taxon>
        <taxon>Rickettsiales</taxon>
        <taxon>Rickettsiaceae</taxon>
        <taxon>Candidatus Megaera</taxon>
    </lineage>
</organism>
<accession>A0ABU5NDI3</accession>
<dbReference type="RefSeq" id="WP_322777116.1">
    <property type="nucleotide sequence ID" value="NZ_JARJFB010000095.1"/>
</dbReference>
<protein>
    <submittedName>
        <fullName evidence="1">Uncharacterized protein</fullName>
    </submittedName>
</protein>
<comment type="caution">
    <text evidence="1">The sequence shown here is derived from an EMBL/GenBank/DDBJ whole genome shotgun (WGS) entry which is preliminary data.</text>
</comment>
<reference evidence="1 2" key="1">
    <citation type="submission" date="2023-03" db="EMBL/GenBank/DDBJ databases">
        <title>Host association and intracellularity evolved multiple times independently in the Rickettsiales.</title>
        <authorList>
            <person name="Castelli M."/>
            <person name="Nardi T."/>
            <person name="Gammuto L."/>
            <person name="Bellinzona G."/>
            <person name="Sabaneyeva E."/>
            <person name="Potekhin A."/>
            <person name="Serra V."/>
            <person name="Petroni G."/>
            <person name="Sassera D."/>
        </authorList>
    </citation>
    <scope>NUCLEOTIDE SEQUENCE [LARGE SCALE GENOMIC DNA]</scope>
    <source>
        <strain evidence="1 2">Sr 2-6</strain>
    </source>
</reference>